<dbReference type="Proteomes" id="UP000245974">
    <property type="component" value="Unassembled WGS sequence"/>
</dbReference>
<feature type="domain" description="YgjP-like metallopeptidase" evidence="1">
    <location>
        <begin position="20"/>
        <end position="218"/>
    </location>
</feature>
<evidence type="ECO:0000259" key="1">
    <source>
        <dbReference type="Pfam" id="PF01863"/>
    </source>
</evidence>
<gene>
    <name evidence="2" type="ORF">KPC_0207</name>
</gene>
<dbReference type="PANTHER" id="PTHR30399:SF1">
    <property type="entry name" value="UTP PYROPHOSPHATASE"/>
    <property type="match status" value="1"/>
</dbReference>
<dbReference type="InParanoid" id="A0A2U3MUQ3"/>
<dbReference type="Gene3D" id="3.30.2010.10">
    <property type="entry name" value="Metalloproteases ('zincins'), catalytic domain"/>
    <property type="match status" value="1"/>
</dbReference>
<dbReference type="InterPro" id="IPR053136">
    <property type="entry name" value="UTP_pyrophosphatase-like"/>
</dbReference>
<accession>A0A2U3MUQ3</accession>
<dbReference type="InterPro" id="IPR002725">
    <property type="entry name" value="YgjP-like_metallopeptidase"/>
</dbReference>
<keyword evidence="3" id="KW-1185">Reference proteome</keyword>
<dbReference type="PANTHER" id="PTHR30399">
    <property type="entry name" value="UNCHARACTERIZED PROTEIN YGJP"/>
    <property type="match status" value="1"/>
</dbReference>
<dbReference type="Pfam" id="PF01863">
    <property type="entry name" value="YgjP-like"/>
    <property type="match status" value="1"/>
</dbReference>
<protein>
    <recommendedName>
        <fullName evidence="1">YgjP-like metallopeptidase domain-containing protein</fullName>
    </recommendedName>
</protein>
<proteinExistence type="predicted"/>
<dbReference type="OrthoDB" id="9811177at2"/>
<dbReference type="CDD" id="cd07344">
    <property type="entry name" value="M48_yhfN_like"/>
    <property type="match status" value="1"/>
</dbReference>
<dbReference type="RefSeq" id="WP_121972598.1">
    <property type="nucleotide sequence ID" value="NZ_OOGT01000005.1"/>
</dbReference>
<sequence length="229" mass="27320">MQKRIELPEIKLVRHARATRLRLRVEPTQIRLTAPVFCTKRQIQKFLDDSEQWLLETWKKQQDQQLGTTGQLPQTLQLFNLDQPLEVIYQTQKSSFIFDDENLQLFISDRHPESYLKTFVISYAKIYLPKYLSQVSNEINLSFGQCAVRQPKTRWGSCTARHDIMLNSGLVLFPQEITRYVCVHELAHTQHFDHSPHFWGLVERFDQNYKQHRKLLKNSPMPYWWYAKA</sequence>
<name>A0A2U3MUQ3_9GAMM</name>
<evidence type="ECO:0000313" key="2">
    <source>
        <dbReference type="EMBL" id="SPL69029.1"/>
    </source>
</evidence>
<organism evidence="2 3">
    <name type="scientific">Acinetobacter stercoris</name>
    <dbReference type="NCBI Taxonomy" id="2126983"/>
    <lineage>
        <taxon>Bacteria</taxon>
        <taxon>Pseudomonadati</taxon>
        <taxon>Pseudomonadota</taxon>
        <taxon>Gammaproteobacteria</taxon>
        <taxon>Moraxellales</taxon>
        <taxon>Moraxellaceae</taxon>
        <taxon>Acinetobacter</taxon>
    </lineage>
</organism>
<dbReference type="AlphaFoldDB" id="A0A2U3MUQ3"/>
<reference evidence="3" key="1">
    <citation type="submission" date="2018-03" db="EMBL/GenBank/DDBJ databases">
        <authorList>
            <person name="Blom J."/>
        </authorList>
    </citation>
    <scope>NUCLEOTIDE SEQUENCE [LARGE SCALE GENOMIC DNA]</scope>
    <source>
        <strain evidence="3">KPC-SM-21</strain>
    </source>
</reference>
<dbReference type="EMBL" id="OOGT01000005">
    <property type="protein sequence ID" value="SPL69029.1"/>
    <property type="molecule type" value="Genomic_DNA"/>
</dbReference>
<evidence type="ECO:0000313" key="3">
    <source>
        <dbReference type="Proteomes" id="UP000245974"/>
    </source>
</evidence>